<dbReference type="InterPro" id="IPR050095">
    <property type="entry name" value="ECF_ABC_transporter_ATP-bd"/>
</dbReference>
<accession>A0ABS4DXB2</accession>
<comment type="similarity">
    <text evidence="1">Belongs to the ABC transporter superfamily.</text>
</comment>
<dbReference type="SUPFAM" id="SSF52540">
    <property type="entry name" value="P-loop containing nucleoside triphosphate hydrolases"/>
    <property type="match status" value="1"/>
</dbReference>
<dbReference type="Gene3D" id="3.40.50.300">
    <property type="entry name" value="P-loop containing nucleotide triphosphate hydrolases"/>
    <property type="match status" value="1"/>
</dbReference>
<evidence type="ECO:0000256" key="2">
    <source>
        <dbReference type="ARBA" id="ARBA00022448"/>
    </source>
</evidence>
<name>A0ABS4DXB2_9HYPH</name>
<organism evidence="6 7">
    <name type="scientific">Rhizobium halophytocola</name>
    <dbReference type="NCBI Taxonomy" id="735519"/>
    <lineage>
        <taxon>Bacteria</taxon>
        <taxon>Pseudomonadati</taxon>
        <taxon>Pseudomonadota</taxon>
        <taxon>Alphaproteobacteria</taxon>
        <taxon>Hyphomicrobiales</taxon>
        <taxon>Rhizobiaceae</taxon>
        <taxon>Rhizobium/Agrobacterium group</taxon>
        <taxon>Rhizobium</taxon>
    </lineage>
</organism>
<evidence type="ECO:0000256" key="4">
    <source>
        <dbReference type="ARBA" id="ARBA00022840"/>
    </source>
</evidence>
<sequence length="226" mass="24165">MQIIFDGATVRHDAREAIHPLTLSLDDHRIGVIGLNGSGKTTFARLIAGLTVPSDGKVMIDGLDSVADANTLRGRIGFIFQTPGNQIILPIVEDDIALGLKPLKLGKAEIAARVEAALSRLGIAHLAKRRPHELSGGELQLAALAAVLVTAPSLVIFDEPTNQLDLKNRAVVEQAIAALDESAIVISHDLDLVATFPRVLVFDQGRIAFDGPAQQAIARYREIALR</sequence>
<evidence type="ECO:0000313" key="6">
    <source>
        <dbReference type="EMBL" id="MBP1850337.1"/>
    </source>
</evidence>
<dbReference type="PANTHER" id="PTHR43553">
    <property type="entry name" value="HEAVY METAL TRANSPORTER"/>
    <property type="match status" value="1"/>
</dbReference>
<gene>
    <name evidence="6" type="ORF">J2Z17_001771</name>
</gene>
<evidence type="ECO:0000256" key="3">
    <source>
        <dbReference type="ARBA" id="ARBA00022741"/>
    </source>
</evidence>
<dbReference type="EC" id="3.6.3.-" evidence="6"/>
<dbReference type="EMBL" id="JAGGJU010000004">
    <property type="protein sequence ID" value="MBP1850337.1"/>
    <property type="molecule type" value="Genomic_DNA"/>
</dbReference>
<keyword evidence="3" id="KW-0547">Nucleotide-binding</keyword>
<dbReference type="GO" id="GO:0016787">
    <property type="term" value="F:hydrolase activity"/>
    <property type="evidence" value="ECO:0007669"/>
    <property type="project" value="UniProtKB-KW"/>
</dbReference>
<comment type="caution">
    <text evidence="6">The sequence shown here is derived from an EMBL/GenBank/DDBJ whole genome shotgun (WGS) entry which is preliminary data.</text>
</comment>
<dbReference type="InterPro" id="IPR003439">
    <property type="entry name" value="ABC_transporter-like_ATP-bd"/>
</dbReference>
<evidence type="ECO:0000259" key="5">
    <source>
        <dbReference type="PROSITE" id="PS50893"/>
    </source>
</evidence>
<dbReference type="RefSeq" id="WP_209943954.1">
    <property type="nucleotide sequence ID" value="NZ_JAGGJU010000004.1"/>
</dbReference>
<dbReference type="GO" id="GO:0005524">
    <property type="term" value="F:ATP binding"/>
    <property type="evidence" value="ECO:0007669"/>
    <property type="project" value="UniProtKB-KW"/>
</dbReference>
<dbReference type="InterPro" id="IPR003593">
    <property type="entry name" value="AAA+_ATPase"/>
</dbReference>
<dbReference type="SMART" id="SM00382">
    <property type="entry name" value="AAA"/>
    <property type="match status" value="1"/>
</dbReference>
<dbReference type="PROSITE" id="PS50893">
    <property type="entry name" value="ABC_TRANSPORTER_2"/>
    <property type="match status" value="1"/>
</dbReference>
<dbReference type="PROSITE" id="PS00211">
    <property type="entry name" value="ABC_TRANSPORTER_1"/>
    <property type="match status" value="1"/>
</dbReference>
<dbReference type="InterPro" id="IPR017871">
    <property type="entry name" value="ABC_transporter-like_CS"/>
</dbReference>
<dbReference type="InterPro" id="IPR027417">
    <property type="entry name" value="P-loop_NTPase"/>
</dbReference>
<keyword evidence="4 6" id="KW-0067">ATP-binding</keyword>
<dbReference type="PANTHER" id="PTHR43553:SF24">
    <property type="entry name" value="ENERGY-COUPLING FACTOR TRANSPORTER ATP-BINDING PROTEIN ECFA1"/>
    <property type="match status" value="1"/>
</dbReference>
<dbReference type="Proteomes" id="UP000759443">
    <property type="component" value="Unassembled WGS sequence"/>
</dbReference>
<dbReference type="Pfam" id="PF00005">
    <property type="entry name" value="ABC_tran"/>
    <property type="match status" value="1"/>
</dbReference>
<dbReference type="InterPro" id="IPR015856">
    <property type="entry name" value="ABC_transpr_CbiO/EcfA_su"/>
</dbReference>
<feature type="domain" description="ABC transporter" evidence="5">
    <location>
        <begin position="3"/>
        <end position="225"/>
    </location>
</feature>
<evidence type="ECO:0000256" key="1">
    <source>
        <dbReference type="ARBA" id="ARBA00005417"/>
    </source>
</evidence>
<protein>
    <submittedName>
        <fullName evidence="6">Biotin transport system ATP-binding protein</fullName>
        <ecNumber evidence="6">3.6.3.-</ecNumber>
    </submittedName>
</protein>
<keyword evidence="6" id="KW-0378">Hydrolase</keyword>
<dbReference type="CDD" id="cd03225">
    <property type="entry name" value="ABC_cobalt_CbiO_domain1"/>
    <property type="match status" value="1"/>
</dbReference>
<proteinExistence type="inferred from homology"/>
<reference evidence="6 7" key="1">
    <citation type="submission" date="2021-03" db="EMBL/GenBank/DDBJ databases">
        <title>Genomic Encyclopedia of Type Strains, Phase IV (KMG-IV): sequencing the most valuable type-strain genomes for metagenomic binning, comparative biology and taxonomic classification.</title>
        <authorList>
            <person name="Goeker M."/>
        </authorList>
    </citation>
    <scope>NUCLEOTIDE SEQUENCE [LARGE SCALE GENOMIC DNA]</scope>
    <source>
        <strain evidence="6 7">DSM 21600</strain>
    </source>
</reference>
<evidence type="ECO:0000313" key="7">
    <source>
        <dbReference type="Proteomes" id="UP000759443"/>
    </source>
</evidence>
<keyword evidence="7" id="KW-1185">Reference proteome</keyword>
<keyword evidence="2" id="KW-0813">Transport</keyword>